<evidence type="ECO:0000313" key="1">
    <source>
        <dbReference type="EMBL" id="KAH8995600.1"/>
    </source>
</evidence>
<keyword evidence="2" id="KW-1185">Reference proteome</keyword>
<comment type="caution">
    <text evidence="1">The sequence shown here is derived from an EMBL/GenBank/DDBJ whole genome shotgun (WGS) entry which is preliminary data.</text>
</comment>
<sequence length="125" mass="14204">IFKDATLFFSQGTPNLATVILAMDHINKVLATPPSDSSHQFSPAICAALAVGKSAMNKYYNKTDHSEVYRMAMVLHPCHKLEYFKRHNWEEAWIDTARDIVHNEFDQQYASMDIPDGMQLSSNKV</sequence>
<proteinExistence type="predicted"/>
<gene>
    <name evidence="1" type="ORF">EDB92DRAFT_1794416</name>
</gene>
<evidence type="ECO:0000313" key="2">
    <source>
        <dbReference type="Proteomes" id="UP001201163"/>
    </source>
</evidence>
<protein>
    <submittedName>
        <fullName evidence="1">Uncharacterized protein</fullName>
    </submittedName>
</protein>
<reference evidence="1" key="1">
    <citation type="submission" date="2022-01" db="EMBL/GenBank/DDBJ databases">
        <title>Comparative genomics reveals a dynamic genome evolution in the ectomycorrhizal milk-cap (Lactarius) mushrooms.</title>
        <authorList>
            <consortium name="DOE Joint Genome Institute"/>
            <person name="Lebreton A."/>
            <person name="Tang N."/>
            <person name="Kuo A."/>
            <person name="LaButti K."/>
            <person name="Drula E."/>
            <person name="Barry K."/>
            <person name="Clum A."/>
            <person name="Lipzen A."/>
            <person name="Mousain D."/>
            <person name="Ng V."/>
            <person name="Wang R."/>
            <person name="Wang X."/>
            <person name="Dai Y."/>
            <person name="Henrissat B."/>
            <person name="Grigoriev I.V."/>
            <person name="Guerin-Laguette A."/>
            <person name="Yu F."/>
            <person name="Martin F.M."/>
        </authorList>
    </citation>
    <scope>NUCLEOTIDE SEQUENCE</scope>
    <source>
        <strain evidence="1">QP</strain>
    </source>
</reference>
<dbReference type="EMBL" id="JAKELL010000011">
    <property type="protein sequence ID" value="KAH8995600.1"/>
    <property type="molecule type" value="Genomic_DNA"/>
</dbReference>
<accession>A0AAD4LKU3</accession>
<dbReference type="AlphaFoldDB" id="A0AAD4LKU3"/>
<organism evidence="1 2">
    <name type="scientific">Lactarius akahatsu</name>
    <dbReference type="NCBI Taxonomy" id="416441"/>
    <lineage>
        <taxon>Eukaryota</taxon>
        <taxon>Fungi</taxon>
        <taxon>Dikarya</taxon>
        <taxon>Basidiomycota</taxon>
        <taxon>Agaricomycotina</taxon>
        <taxon>Agaricomycetes</taxon>
        <taxon>Russulales</taxon>
        <taxon>Russulaceae</taxon>
        <taxon>Lactarius</taxon>
    </lineage>
</organism>
<feature type="non-terminal residue" evidence="1">
    <location>
        <position position="1"/>
    </location>
</feature>
<dbReference type="Proteomes" id="UP001201163">
    <property type="component" value="Unassembled WGS sequence"/>
</dbReference>
<name>A0AAD4LKU3_9AGAM</name>